<dbReference type="Proteomes" id="UP000824782">
    <property type="component" value="Unassembled WGS sequence"/>
</dbReference>
<organism evidence="2 3">
    <name type="scientific">Engystomops pustulosus</name>
    <name type="common">Tungara frog</name>
    <name type="synonym">Physalaemus pustulosus</name>
    <dbReference type="NCBI Taxonomy" id="76066"/>
    <lineage>
        <taxon>Eukaryota</taxon>
        <taxon>Metazoa</taxon>
        <taxon>Chordata</taxon>
        <taxon>Craniata</taxon>
        <taxon>Vertebrata</taxon>
        <taxon>Euteleostomi</taxon>
        <taxon>Amphibia</taxon>
        <taxon>Batrachia</taxon>
        <taxon>Anura</taxon>
        <taxon>Neobatrachia</taxon>
        <taxon>Hyloidea</taxon>
        <taxon>Leptodactylidae</taxon>
        <taxon>Leiuperinae</taxon>
        <taxon>Engystomops</taxon>
    </lineage>
</organism>
<comment type="caution">
    <text evidence="2">The sequence shown here is derived from an EMBL/GenBank/DDBJ whole genome shotgun (WGS) entry which is preliminary data.</text>
</comment>
<feature type="chain" id="PRO_5043899602" description="Secreted protein" evidence="1">
    <location>
        <begin position="22"/>
        <end position="76"/>
    </location>
</feature>
<evidence type="ECO:0008006" key="4">
    <source>
        <dbReference type="Google" id="ProtNLM"/>
    </source>
</evidence>
<reference evidence="2" key="1">
    <citation type="thesis" date="2020" institute="ProQuest LLC" country="789 East Eisenhower Parkway, Ann Arbor, MI, USA">
        <title>Comparative Genomics and Chromosome Evolution.</title>
        <authorList>
            <person name="Mudd A.B."/>
        </authorList>
    </citation>
    <scope>NUCLEOTIDE SEQUENCE</scope>
    <source>
        <strain evidence="2">237g6f4</strain>
        <tissue evidence="2">Blood</tissue>
    </source>
</reference>
<dbReference type="EMBL" id="WNYA01000823">
    <property type="protein sequence ID" value="KAG8547118.1"/>
    <property type="molecule type" value="Genomic_DNA"/>
</dbReference>
<evidence type="ECO:0000313" key="2">
    <source>
        <dbReference type="EMBL" id="KAG8547118.1"/>
    </source>
</evidence>
<sequence>MSQMWELLIFLMAMFLPPCTLFRMPYCLPISDRSYSGGGHPCLGWVSGSYLRGQCFCHAVPIYKWLPNLQFTLSDW</sequence>
<name>A0AAV6ZLR2_ENGPU</name>
<evidence type="ECO:0000313" key="3">
    <source>
        <dbReference type="Proteomes" id="UP000824782"/>
    </source>
</evidence>
<accession>A0AAV6ZLR2</accession>
<proteinExistence type="predicted"/>
<feature type="signal peptide" evidence="1">
    <location>
        <begin position="1"/>
        <end position="21"/>
    </location>
</feature>
<dbReference type="AlphaFoldDB" id="A0AAV6ZLR2"/>
<keyword evidence="3" id="KW-1185">Reference proteome</keyword>
<keyword evidence="1" id="KW-0732">Signal</keyword>
<protein>
    <recommendedName>
        <fullName evidence="4">Secreted protein</fullName>
    </recommendedName>
</protein>
<evidence type="ECO:0000256" key="1">
    <source>
        <dbReference type="SAM" id="SignalP"/>
    </source>
</evidence>
<gene>
    <name evidence="2" type="ORF">GDO81_029060</name>
</gene>